<name>A0A9D1N4P0_9FIRM</name>
<sequence>MPTDTFYRLPQQKRDRLLAAIHGELSRVPVTELSVNRIVHEAGISRGSFYQYFRDRDDLVQYLLEYVDSCIHGFITAAAPECGGDPFELLRRFLSSIRAFGDDPVNRAFCTNLLAHLRANGGVQHCRSNAFSPE</sequence>
<reference evidence="4" key="2">
    <citation type="journal article" date="2021" name="PeerJ">
        <title>Extensive microbial diversity within the chicken gut microbiome revealed by metagenomics and culture.</title>
        <authorList>
            <person name="Gilroy R."/>
            <person name="Ravi A."/>
            <person name="Getino M."/>
            <person name="Pursley I."/>
            <person name="Horton D.L."/>
            <person name="Alikhan N.F."/>
            <person name="Baker D."/>
            <person name="Gharbi K."/>
            <person name="Hall N."/>
            <person name="Watson M."/>
            <person name="Adriaenssens E.M."/>
            <person name="Foster-Nyarko E."/>
            <person name="Jarju S."/>
            <person name="Secka A."/>
            <person name="Antonio M."/>
            <person name="Oren A."/>
            <person name="Chaudhuri R.R."/>
            <person name="La Ragione R."/>
            <person name="Hildebrand F."/>
            <person name="Pallen M.J."/>
        </authorList>
    </citation>
    <scope>NUCLEOTIDE SEQUENCE</scope>
    <source>
        <strain evidence="4">ChiGjej2B2-16831</strain>
    </source>
</reference>
<dbReference type="InterPro" id="IPR001647">
    <property type="entry name" value="HTH_TetR"/>
</dbReference>
<dbReference type="PROSITE" id="PS50977">
    <property type="entry name" value="HTH_TETR_2"/>
    <property type="match status" value="1"/>
</dbReference>
<protein>
    <submittedName>
        <fullName evidence="4">TetR/AcrR family transcriptional regulator</fullName>
    </submittedName>
</protein>
<accession>A0A9D1N4P0</accession>
<organism evidence="4 5">
    <name type="scientific">Candidatus Aphodomorpha intestinavium</name>
    <dbReference type="NCBI Taxonomy" id="2840672"/>
    <lineage>
        <taxon>Bacteria</taxon>
        <taxon>Bacillati</taxon>
        <taxon>Bacillota</taxon>
        <taxon>Clostridia</taxon>
        <taxon>Eubacteriales</taxon>
        <taxon>Candidatus Aphodomorpha</taxon>
    </lineage>
</organism>
<evidence type="ECO:0000313" key="5">
    <source>
        <dbReference type="Proteomes" id="UP000824128"/>
    </source>
</evidence>
<dbReference type="Pfam" id="PF00440">
    <property type="entry name" value="TetR_N"/>
    <property type="match status" value="1"/>
</dbReference>
<dbReference type="InterPro" id="IPR009057">
    <property type="entry name" value="Homeodomain-like_sf"/>
</dbReference>
<dbReference type="SUPFAM" id="SSF46689">
    <property type="entry name" value="Homeodomain-like"/>
    <property type="match status" value="1"/>
</dbReference>
<proteinExistence type="predicted"/>
<dbReference type="InterPro" id="IPR050624">
    <property type="entry name" value="HTH-type_Tx_Regulator"/>
</dbReference>
<dbReference type="PANTHER" id="PTHR43479">
    <property type="entry name" value="ACREF/ENVCD OPERON REPRESSOR-RELATED"/>
    <property type="match status" value="1"/>
</dbReference>
<evidence type="ECO:0000259" key="3">
    <source>
        <dbReference type="PROSITE" id="PS50977"/>
    </source>
</evidence>
<keyword evidence="1 2" id="KW-0238">DNA-binding</keyword>
<evidence type="ECO:0000256" key="2">
    <source>
        <dbReference type="PROSITE-ProRule" id="PRU00335"/>
    </source>
</evidence>
<feature type="non-terminal residue" evidence="4">
    <location>
        <position position="134"/>
    </location>
</feature>
<reference evidence="4" key="1">
    <citation type="submission" date="2020-10" db="EMBL/GenBank/DDBJ databases">
        <authorList>
            <person name="Gilroy R."/>
        </authorList>
    </citation>
    <scope>NUCLEOTIDE SEQUENCE</scope>
    <source>
        <strain evidence="4">ChiGjej2B2-16831</strain>
    </source>
</reference>
<dbReference type="AlphaFoldDB" id="A0A9D1N4P0"/>
<comment type="caution">
    <text evidence="4">The sequence shown here is derived from an EMBL/GenBank/DDBJ whole genome shotgun (WGS) entry which is preliminary data.</text>
</comment>
<evidence type="ECO:0000256" key="1">
    <source>
        <dbReference type="ARBA" id="ARBA00023125"/>
    </source>
</evidence>
<dbReference type="EMBL" id="DVNZ01000208">
    <property type="protein sequence ID" value="HIU94805.1"/>
    <property type="molecule type" value="Genomic_DNA"/>
</dbReference>
<gene>
    <name evidence="4" type="ORF">IAD24_06555</name>
</gene>
<dbReference type="Proteomes" id="UP000824128">
    <property type="component" value="Unassembled WGS sequence"/>
</dbReference>
<dbReference type="GO" id="GO:0003677">
    <property type="term" value="F:DNA binding"/>
    <property type="evidence" value="ECO:0007669"/>
    <property type="project" value="UniProtKB-UniRule"/>
</dbReference>
<feature type="domain" description="HTH tetR-type" evidence="3">
    <location>
        <begin position="11"/>
        <end position="71"/>
    </location>
</feature>
<evidence type="ECO:0000313" key="4">
    <source>
        <dbReference type="EMBL" id="HIU94805.1"/>
    </source>
</evidence>
<dbReference type="PANTHER" id="PTHR43479:SF11">
    <property type="entry name" value="ACREF_ENVCD OPERON REPRESSOR-RELATED"/>
    <property type="match status" value="1"/>
</dbReference>
<dbReference type="Gene3D" id="1.10.357.10">
    <property type="entry name" value="Tetracycline Repressor, domain 2"/>
    <property type="match status" value="1"/>
</dbReference>
<feature type="DNA-binding region" description="H-T-H motif" evidence="2">
    <location>
        <begin position="34"/>
        <end position="53"/>
    </location>
</feature>